<dbReference type="SUPFAM" id="SSF53335">
    <property type="entry name" value="S-adenosyl-L-methionine-dependent methyltransferases"/>
    <property type="match status" value="1"/>
</dbReference>
<proteinExistence type="predicted"/>
<dbReference type="Gene3D" id="3.40.50.150">
    <property type="entry name" value="Vaccinia Virus protein VP39"/>
    <property type="match status" value="1"/>
</dbReference>
<keyword evidence="4" id="KW-1185">Reference proteome</keyword>
<dbReference type="GO" id="GO:0003676">
    <property type="term" value="F:nucleic acid binding"/>
    <property type="evidence" value="ECO:0007669"/>
    <property type="project" value="InterPro"/>
</dbReference>
<evidence type="ECO:0000313" key="4">
    <source>
        <dbReference type="Proteomes" id="UP000187408"/>
    </source>
</evidence>
<dbReference type="STRING" id="1914305.BLW93_01240"/>
<dbReference type="OrthoDB" id="9803017at2"/>
<dbReference type="PANTHER" id="PTHR43542">
    <property type="entry name" value="METHYLTRANSFERASE"/>
    <property type="match status" value="1"/>
</dbReference>
<dbReference type="GO" id="GO:0008168">
    <property type="term" value="F:methyltransferase activity"/>
    <property type="evidence" value="ECO:0007669"/>
    <property type="project" value="UniProtKB-KW"/>
</dbReference>
<dbReference type="Pfam" id="PF03602">
    <property type="entry name" value="Cons_hypoth95"/>
    <property type="match status" value="1"/>
</dbReference>
<keyword evidence="2 3" id="KW-0808">Transferase</keyword>
<dbReference type="Proteomes" id="UP000187408">
    <property type="component" value="Unassembled WGS sequence"/>
</dbReference>
<dbReference type="InterPro" id="IPR004398">
    <property type="entry name" value="RNA_MeTrfase_RsmD"/>
</dbReference>
<dbReference type="CDD" id="cd02440">
    <property type="entry name" value="AdoMet_MTases"/>
    <property type="match status" value="1"/>
</dbReference>
<dbReference type="RefSeq" id="WP_076712298.1">
    <property type="nucleotide sequence ID" value="NZ_MOEN01000003.1"/>
</dbReference>
<dbReference type="PIRSF" id="PIRSF004553">
    <property type="entry name" value="CHP00095"/>
    <property type="match status" value="1"/>
</dbReference>
<organism evidence="3 4">
    <name type="scientific">Desulfurobacterium indicum</name>
    <dbReference type="NCBI Taxonomy" id="1914305"/>
    <lineage>
        <taxon>Bacteria</taxon>
        <taxon>Pseudomonadati</taxon>
        <taxon>Aquificota</taxon>
        <taxon>Aquificia</taxon>
        <taxon>Desulfurobacteriales</taxon>
        <taxon>Desulfurobacteriaceae</taxon>
        <taxon>Desulfurobacterium</taxon>
    </lineage>
</organism>
<dbReference type="PROSITE" id="PS00092">
    <property type="entry name" value="N6_MTASE"/>
    <property type="match status" value="1"/>
</dbReference>
<evidence type="ECO:0000256" key="1">
    <source>
        <dbReference type="ARBA" id="ARBA00022603"/>
    </source>
</evidence>
<dbReference type="EMBL" id="MOEN01000003">
    <property type="protein sequence ID" value="OMH41141.1"/>
    <property type="molecule type" value="Genomic_DNA"/>
</dbReference>
<evidence type="ECO:0000256" key="2">
    <source>
        <dbReference type="ARBA" id="ARBA00022679"/>
    </source>
</evidence>
<dbReference type="PANTHER" id="PTHR43542:SF1">
    <property type="entry name" value="METHYLTRANSFERASE"/>
    <property type="match status" value="1"/>
</dbReference>
<sequence>MRIIGGKYKGRRLYSMPKRKDTKLLRPTTDRVKESVFSILDEYLEGTKFLDLFAGTGNVGIEALSRGAKKVVFVESDRRFCDLIKKNLKSLGISPDRYRIICDDYVKVLKKLGNSGEKFDFIYADPPYEKGYYTKIVNLVKNLDLLDENGLLMLEEPKKNPFLPEDNRWIIERRHYGTTTLTFLNFSQSNMEENNV</sequence>
<name>A0A1R1MMU3_9BACT</name>
<evidence type="ECO:0000313" key="3">
    <source>
        <dbReference type="EMBL" id="OMH41141.1"/>
    </source>
</evidence>
<dbReference type="GO" id="GO:0031167">
    <property type="term" value="P:rRNA methylation"/>
    <property type="evidence" value="ECO:0007669"/>
    <property type="project" value="InterPro"/>
</dbReference>
<accession>A0A1R1MMU3</accession>
<reference evidence="3 4" key="1">
    <citation type="submission" date="2016-10" db="EMBL/GenBank/DDBJ databases">
        <title>Genome sequence of a sulfur-reducing bacterium Desulfurobacterium indicum K6013.</title>
        <authorList>
            <person name="Cao J."/>
            <person name="Shao Z."/>
            <person name="Alain K."/>
            <person name="Jebbar M."/>
        </authorList>
    </citation>
    <scope>NUCLEOTIDE SEQUENCE [LARGE SCALE GENOMIC DNA]</scope>
    <source>
        <strain evidence="3 4">K6013</strain>
    </source>
</reference>
<keyword evidence="1 3" id="KW-0489">Methyltransferase</keyword>
<protein>
    <submittedName>
        <fullName evidence="3">16S rRNA (Guanine(966)-N(2))-methyltransferase RsmD</fullName>
    </submittedName>
</protein>
<dbReference type="NCBIfam" id="TIGR00095">
    <property type="entry name" value="16S rRNA (guanine(966)-N(2))-methyltransferase RsmD"/>
    <property type="match status" value="1"/>
</dbReference>
<comment type="caution">
    <text evidence="3">The sequence shown here is derived from an EMBL/GenBank/DDBJ whole genome shotgun (WGS) entry which is preliminary data.</text>
</comment>
<dbReference type="InterPro" id="IPR029063">
    <property type="entry name" value="SAM-dependent_MTases_sf"/>
</dbReference>
<dbReference type="AlphaFoldDB" id="A0A1R1MMU3"/>
<gene>
    <name evidence="3" type="ORF">BLW93_01240</name>
</gene>
<dbReference type="InterPro" id="IPR002052">
    <property type="entry name" value="DNA_methylase_N6_adenine_CS"/>
</dbReference>